<evidence type="ECO:0000256" key="1">
    <source>
        <dbReference type="ARBA" id="ARBA00004496"/>
    </source>
</evidence>
<keyword evidence="7 8" id="KW-0961">Cell wall biogenesis/degradation</keyword>
<dbReference type="SUPFAM" id="SSF53244">
    <property type="entry name" value="MurD-like peptide ligases, peptide-binding domain"/>
    <property type="match status" value="1"/>
</dbReference>
<dbReference type="EC" id="6.3.2.9" evidence="7 8"/>
<dbReference type="RefSeq" id="WP_246327914.1">
    <property type="nucleotide sequence ID" value="NZ_BAABKR010000001.1"/>
</dbReference>
<proteinExistence type="inferred from homology"/>
<dbReference type="SUPFAM" id="SSF53623">
    <property type="entry name" value="MurD-like peptide ligases, catalytic domain"/>
    <property type="match status" value="1"/>
</dbReference>
<dbReference type="GO" id="GO:0005524">
    <property type="term" value="F:ATP binding"/>
    <property type="evidence" value="ECO:0007669"/>
    <property type="project" value="UniProtKB-UniRule"/>
</dbReference>
<dbReference type="InterPro" id="IPR036615">
    <property type="entry name" value="Mur_ligase_C_dom_sf"/>
</dbReference>
<evidence type="ECO:0000256" key="2">
    <source>
        <dbReference type="ARBA" id="ARBA00004752"/>
    </source>
</evidence>
<keyword evidence="5 7" id="KW-0547">Nucleotide-binding</keyword>
<protein>
    <recommendedName>
        <fullName evidence="7 8">UDP-N-acetylmuramoylalanine--D-glutamate ligase</fullName>
        <ecNumber evidence="7 8">6.3.2.9</ecNumber>
    </recommendedName>
    <alternativeName>
        <fullName evidence="7">D-glutamic acid-adding enzyme</fullName>
    </alternativeName>
    <alternativeName>
        <fullName evidence="7">UDP-N-acetylmuramoyl-L-alanyl-D-glutamate synthetase</fullName>
    </alternativeName>
</protein>
<feature type="domain" description="Mur ligase C-terminal" evidence="9">
    <location>
        <begin position="358"/>
        <end position="488"/>
    </location>
</feature>
<comment type="catalytic activity">
    <reaction evidence="7 8">
        <text>UDP-N-acetyl-alpha-D-muramoyl-L-alanine + D-glutamate + ATP = UDP-N-acetyl-alpha-D-muramoyl-L-alanyl-D-glutamate + ADP + phosphate + H(+)</text>
        <dbReference type="Rhea" id="RHEA:16429"/>
        <dbReference type="ChEBI" id="CHEBI:15378"/>
        <dbReference type="ChEBI" id="CHEBI:29986"/>
        <dbReference type="ChEBI" id="CHEBI:30616"/>
        <dbReference type="ChEBI" id="CHEBI:43474"/>
        <dbReference type="ChEBI" id="CHEBI:83898"/>
        <dbReference type="ChEBI" id="CHEBI:83900"/>
        <dbReference type="ChEBI" id="CHEBI:456216"/>
        <dbReference type="EC" id="6.3.2.9"/>
    </reaction>
</comment>
<dbReference type="SUPFAM" id="SSF51984">
    <property type="entry name" value="MurCD N-terminal domain"/>
    <property type="match status" value="1"/>
</dbReference>
<comment type="pathway">
    <text evidence="2 7 8">Cell wall biogenesis; peptidoglycan biosynthesis.</text>
</comment>
<keyword evidence="7 8" id="KW-0132">Cell division</keyword>
<dbReference type="UniPathway" id="UPA00219"/>
<dbReference type="GO" id="GO:0005737">
    <property type="term" value="C:cytoplasm"/>
    <property type="evidence" value="ECO:0007669"/>
    <property type="project" value="UniProtKB-SubCell"/>
</dbReference>
<feature type="domain" description="Mur ligase central" evidence="10">
    <location>
        <begin position="150"/>
        <end position="336"/>
    </location>
</feature>
<sequence length="521" mass="54861">MGADAVMAEHDDAAAAALDQLRGWDGPWTGLRVAVTGLGVTGFSAADTLAELGAEVVVVDAEATEKKQRDAETLRIVGVSDIRFGPQAVSTLPQIADADPDLILTSPGWRPDSPLISAAAHAGIPVWSDVQLAHRLGARPGAAQPQWLTVTGTNGKTTTVQLLEAMLIAAGKRAVACGNIGVPILDAIRDPIGYEVLAVELSSFQLHYTEALSATASAVLNIAEDHVDWHGGYPGYAAAKARIYEGTVTACIYNAQDPVTEAMVAAADVVEGCRAVGFTTDTPDVSMLGMVEDILVDRAFLEDRRHQALELGTRSDFAELAPQHMVANTLAAAALARSVGVPPAAVQQAMRDYQLTEHRIQPVAKAEDVLWVNDTKATNPHAAAAALESFTDVVWIAGGLPKGIDYAPLVQRVGHRLRQVILIGTDSSQLRSSLERHAPGVPVIGAGLREDETEKALRSAAGRTAMRTAVELAGRLAEPGQTVLLAPAAASMDQFDSYGDRGEAFIEAVAQLMQSKGFSTD</sequence>
<keyword evidence="7 8" id="KW-0573">Peptidoglycan synthesis</keyword>
<dbReference type="NCBIfam" id="TIGR01087">
    <property type="entry name" value="murD"/>
    <property type="match status" value="1"/>
</dbReference>
<dbReference type="GO" id="GO:0009252">
    <property type="term" value="P:peptidoglycan biosynthetic process"/>
    <property type="evidence" value="ECO:0007669"/>
    <property type="project" value="UniProtKB-UniRule"/>
</dbReference>
<keyword evidence="7 8" id="KW-0133">Cell shape</keyword>
<feature type="binding site" evidence="7">
    <location>
        <begin position="152"/>
        <end position="158"/>
    </location>
    <ligand>
        <name>ATP</name>
        <dbReference type="ChEBI" id="CHEBI:30616"/>
    </ligand>
</feature>
<dbReference type="GO" id="GO:0071555">
    <property type="term" value="P:cell wall organization"/>
    <property type="evidence" value="ECO:0007669"/>
    <property type="project" value="UniProtKB-KW"/>
</dbReference>
<evidence type="ECO:0000256" key="4">
    <source>
        <dbReference type="ARBA" id="ARBA00022598"/>
    </source>
</evidence>
<dbReference type="Pfam" id="PF08245">
    <property type="entry name" value="Mur_ligase_M"/>
    <property type="match status" value="1"/>
</dbReference>
<keyword evidence="6 7" id="KW-0067">ATP-binding</keyword>
<evidence type="ECO:0000259" key="10">
    <source>
        <dbReference type="Pfam" id="PF08245"/>
    </source>
</evidence>
<dbReference type="InterPro" id="IPR013221">
    <property type="entry name" value="Mur_ligase_cen"/>
</dbReference>
<comment type="similarity">
    <text evidence="7">Belongs to the MurCDEF family.</text>
</comment>
<dbReference type="EMBL" id="JACIBT010000001">
    <property type="protein sequence ID" value="MBB3667395.1"/>
    <property type="molecule type" value="Genomic_DNA"/>
</dbReference>
<dbReference type="Pfam" id="PF02875">
    <property type="entry name" value="Mur_ligase_C"/>
    <property type="match status" value="1"/>
</dbReference>
<organism evidence="11 12">
    <name type="scientific">Garicola koreensis</name>
    <dbReference type="NCBI Taxonomy" id="1262554"/>
    <lineage>
        <taxon>Bacteria</taxon>
        <taxon>Bacillati</taxon>
        <taxon>Actinomycetota</taxon>
        <taxon>Actinomycetes</taxon>
        <taxon>Micrococcales</taxon>
        <taxon>Micrococcaceae</taxon>
        <taxon>Garicola</taxon>
    </lineage>
</organism>
<dbReference type="GO" id="GO:0008764">
    <property type="term" value="F:UDP-N-acetylmuramoylalanine-D-glutamate ligase activity"/>
    <property type="evidence" value="ECO:0007669"/>
    <property type="project" value="UniProtKB-UniRule"/>
</dbReference>
<dbReference type="Gene3D" id="3.40.50.720">
    <property type="entry name" value="NAD(P)-binding Rossmann-like Domain"/>
    <property type="match status" value="1"/>
</dbReference>
<keyword evidence="12" id="KW-1185">Reference proteome</keyword>
<dbReference type="GO" id="GO:0051301">
    <property type="term" value="P:cell division"/>
    <property type="evidence" value="ECO:0007669"/>
    <property type="project" value="UniProtKB-KW"/>
</dbReference>
<keyword evidence="7 8" id="KW-0131">Cell cycle</keyword>
<dbReference type="InterPro" id="IPR005762">
    <property type="entry name" value="MurD"/>
</dbReference>
<dbReference type="AlphaFoldDB" id="A0A7W5TPN4"/>
<keyword evidence="3 7" id="KW-0963">Cytoplasm</keyword>
<evidence type="ECO:0000313" key="11">
    <source>
        <dbReference type="EMBL" id="MBB3667395.1"/>
    </source>
</evidence>
<gene>
    <name evidence="7" type="primary">murD</name>
    <name evidence="11" type="ORF">FHX47_000988</name>
</gene>
<evidence type="ECO:0000259" key="9">
    <source>
        <dbReference type="Pfam" id="PF02875"/>
    </source>
</evidence>
<dbReference type="Gene3D" id="3.40.1190.10">
    <property type="entry name" value="Mur-like, catalytic domain"/>
    <property type="match status" value="1"/>
</dbReference>
<comment type="subcellular location">
    <subcellularLocation>
        <location evidence="1 7 8">Cytoplasm</location>
    </subcellularLocation>
</comment>
<accession>A0A7W5TPN4</accession>
<dbReference type="GO" id="GO:0008360">
    <property type="term" value="P:regulation of cell shape"/>
    <property type="evidence" value="ECO:0007669"/>
    <property type="project" value="UniProtKB-KW"/>
</dbReference>
<reference evidence="11 12" key="1">
    <citation type="submission" date="2020-08" db="EMBL/GenBank/DDBJ databases">
        <title>Sequencing the genomes of 1000 actinobacteria strains.</title>
        <authorList>
            <person name="Klenk H.-P."/>
        </authorList>
    </citation>
    <scope>NUCLEOTIDE SEQUENCE [LARGE SCALE GENOMIC DNA]</scope>
    <source>
        <strain evidence="11 12">DSM 28238</strain>
    </source>
</reference>
<dbReference type="PANTHER" id="PTHR43692:SF1">
    <property type="entry name" value="UDP-N-ACETYLMURAMOYLALANINE--D-GLUTAMATE LIGASE"/>
    <property type="match status" value="1"/>
</dbReference>
<evidence type="ECO:0000256" key="6">
    <source>
        <dbReference type="ARBA" id="ARBA00022840"/>
    </source>
</evidence>
<dbReference type="InterPro" id="IPR036565">
    <property type="entry name" value="Mur-like_cat_sf"/>
</dbReference>
<dbReference type="PANTHER" id="PTHR43692">
    <property type="entry name" value="UDP-N-ACETYLMURAMOYLALANINE--D-GLUTAMATE LIGASE"/>
    <property type="match status" value="1"/>
</dbReference>
<dbReference type="Proteomes" id="UP000547528">
    <property type="component" value="Unassembled WGS sequence"/>
</dbReference>
<dbReference type="Gene3D" id="3.90.190.20">
    <property type="entry name" value="Mur ligase, C-terminal domain"/>
    <property type="match status" value="1"/>
</dbReference>
<keyword evidence="4 7" id="KW-0436">Ligase</keyword>
<dbReference type="Pfam" id="PF21799">
    <property type="entry name" value="MurD-like_N"/>
    <property type="match status" value="1"/>
</dbReference>
<evidence type="ECO:0000256" key="3">
    <source>
        <dbReference type="ARBA" id="ARBA00022490"/>
    </source>
</evidence>
<evidence type="ECO:0000256" key="7">
    <source>
        <dbReference type="HAMAP-Rule" id="MF_00639"/>
    </source>
</evidence>
<dbReference type="HAMAP" id="MF_00639">
    <property type="entry name" value="MurD"/>
    <property type="match status" value="1"/>
</dbReference>
<name>A0A7W5TPN4_9MICC</name>
<evidence type="ECO:0000313" key="12">
    <source>
        <dbReference type="Proteomes" id="UP000547528"/>
    </source>
</evidence>
<comment type="function">
    <text evidence="7 8">Cell wall formation. Catalyzes the addition of glutamate to the nucleotide precursor UDP-N-acetylmuramoyl-L-alanine (UMA).</text>
</comment>
<evidence type="ECO:0000256" key="5">
    <source>
        <dbReference type="ARBA" id="ARBA00022741"/>
    </source>
</evidence>
<evidence type="ECO:0000256" key="8">
    <source>
        <dbReference type="RuleBase" id="RU003664"/>
    </source>
</evidence>
<dbReference type="InterPro" id="IPR004101">
    <property type="entry name" value="Mur_ligase_C"/>
</dbReference>
<comment type="caution">
    <text evidence="11">The sequence shown here is derived from an EMBL/GenBank/DDBJ whole genome shotgun (WGS) entry which is preliminary data.</text>
</comment>